<feature type="compositionally biased region" description="Pro residues" evidence="6">
    <location>
        <begin position="177"/>
        <end position="186"/>
    </location>
</feature>
<dbReference type="CDD" id="cd00018">
    <property type="entry name" value="AP2"/>
    <property type="match status" value="1"/>
</dbReference>
<keyword evidence="5" id="KW-0539">Nucleus</keyword>
<keyword evidence="9" id="KW-1185">Reference proteome</keyword>
<evidence type="ECO:0000256" key="6">
    <source>
        <dbReference type="SAM" id="MobiDB-lite"/>
    </source>
</evidence>
<keyword evidence="2" id="KW-0805">Transcription regulation</keyword>
<dbReference type="AlphaFoldDB" id="A0A2T7CKH0"/>
<feature type="region of interest" description="Disordered" evidence="6">
    <location>
        <begin position="165"/>
        <end position="188"/>
    </location>
</feature>
<accession>A0A2T7CKH0</accession>
<protein>
    <recommendedName>
        <fullName evidence="7">AP2/ERF domain-containing protein</fullName>
    </recommendedName>
</protein>
<dbReference type="OrthoDB" id="696768at2759"/>
<keyword evidence="3" id="KW-0238">DNA-binding</keyword>
<dbReference type="EMBL" id="CM009756">
    <property type="protein sequence ID" value="PUZ43845.1"/>
    <property type="molecule type" value="Genomic_DNA"/>
</dbReference>
<feature type="compositionally biased region" description="Pro residues" evidence="6">
    <location>
        <begin position="289"/>
        <end position="298"/>
    </location>
</feature>
<dbReference type="InterPro" id="IPR016177">
    <property type="entry name" value="DNA-bd_dom_sf"/>
</dbReference>
<feature type="region of interest" description="Disordered" evidence="6">
    <location>
        <begin position="249"/>
        <end position="298"/>
    </location>
</feature>
<dbReference type="Proteomes" id="UP000244336">
    <property type="component" value="Chromosome 8"/>
</dbReference>
<proteinExistence type="predicted"/>
<comment type="subcellular location">
    <subcellularLocation>
        <location evidence="1">Nucleus</location>
    </subcellularLocation>
</comment>
<evidence type="ECO:0000256" key="4">
    <source>
        <dbReference type="ARBA" id="ARBA00023163"/>
    </source>
</evidence>
<keyword evidence="4" id="KW-0804">Transcription</keyword>
<dbReference type="InterPro" id="IPR044808">
    <property type="entry name" value="ERF_plant"/>
</dbReference>
<evidence type="ECO:0000313" key="9">
    <source>
        <dbReference type="Proteomes" id="UP000244336"/>
    </source>
</evidence>
<dbReference type="Gene3D" id="3.30.730.10">
    <property type="entry name" value="AP2/ERF domain"/>
    <property type="match status" value="1"/>
</dbReference>
<dbReference type="PANTHER" id="PTHR31190:SF421">
    <property type="entry name" value="ETHYLENE-RESPONSIVE TRANSCRIPTION FACTOR ERF110"/>
    <property type="match status" value="1"/>
</dbReference>
<evidence type="ECO:0000256" key="3">
    <source>
        <dbReference type="ARBA" id="ARBA00023125"/>
    </source>
</evidence>
<feature type="domain" description="AP2/ERF" evidence="7">
    <location>
        <begin position="104"/>
        <end position="161"/>
    </location>
</feature>
<dbReference type="PRINTS" id="PR00367">
    <property type="entry name" value="ETHRSPELEMNT"/>
</dbReference>
<evidence type="ECO:0000256" key="1">
    <source>
        <dbReference type="ARBA" id="ARBA00004123"/>
    </source>
</evidence>
<sequence length="298" mass="30601">MRSGYERSREASMMVEALARVVAGGAPAGARREGASPTPAGAWQGYGYGYGEMLPPLHAAPPHEYGAAATPAQHSPAATASAGPSGEIPSPSSAESGGGGQRRRYRGVRQRPWGKWAAEIRDPHKAARVWLGTFDTAEAAARAYDEAALGFRGSRAKLNFPESATLRTPSAPQAAAAPPPPPPPQRPEALLESQALAGGGGGGEYSEYARFLQGAGEPPRFLEQTVTAPAAAPGSPSFPVFLSFGGASESNGAARHQWWPQGSRSGSDGGAGHPPPPATWADAGSGWWPAPPRDPSAG</sequence>
<dbReference type="GO" id="GO:0009873">
    <property type="term" value="P:ethylene-activated signaling pathway"/>
    <property type="evidence" value="ECO:0007669"/>
    <property type="project" value="InterPro"/>
</dbReference>
<dbReference type="STRING" id="1504633.A0A2T7CKH0"/>
<dbReference type="GO" id="GO:0003700">
    <property type="term" value="F:DNA-binding transcription factor activity"/>
    <property type="evidence" value="ECO:0007669"/>
    <property type="project" value="InterPro"/>
</dbReference>
<dbReference type="InterPro" id="IPR036955">
    <property type="entry name" value="AP2/ERF_dom_sf"/>
</dbReference>
<dbReference type="SUPFAM" id="SSF54171">
    <property type="entry name" value="DNA-binding domain"/>
    <property type="match status" value="1"/>
</dbReference>
<dbReference type="FunFam" id="3.30.730.10:FF:000001">
    <property type="entry name" value="Ethylene-responsive transcription factor 2"/>
    <property type="match status" value="1"/>
</dbReference>
<gene>
    <name evidence="8" type="ORF">GQ55_8G040000</name>
</gene>
<evidence type="ECO:0000313" key="8">
    <source>
        <dbReference type="EMBL" id="PUZ43845.1"/>
    </source>
</evidence>
<dbReference type="SMART" id="SM00380">
    <property type="entry name" value="AP2"/>
    <property type="match status" value="1"/>
</dbReference>
<organism evidence="8 9">
    <name type="scientific">Panicum hallii var. hallii</name>
    <dbReference type="NCBI Taxonomy" id="1504633"/>
    <lineage>
        <taxon>Eukaryota</taxon>
        <taxon>Viridiplantae</taxon>
        <taxon>Streptophyta</taxon>
        <taxon>Embryophyta</taxon>
        <taxon>Tracheophyta</taxon>
        <taxon>Spermatophyta</taxon>
        <taxon>Magnoliopsida</taxon>
        <taxon>Liliopsida</taxon>
        <taxon>Poales</taxon>
        <taxon>Poaceae</taxon>
        <taxon>PACMAD clade</taxon>
        <taxon>Panicoideae</taxon>
        <taxon>Panicodae</taxon>
        <taxon>Paniceae</taxon>
        <taxon>Panicinae</taxon>
        <taxon>Panicum</taxon>
        <taxon>Panicum sect. Panicum</taxon>
    </lineage>
</organism>
<evidence type="ECO:0000259" key="7">
    <source>
        <dbReference type="PROSITE" id="PS51032"/>
    </source>
</evidence>
<dbReference type="GO" id="GO:0003677">
    <property type="term" value="F:DNA binding"/>
    <property type="evidence" value="ECO:0007669"/>
    <property type="project" value="UniProtKB-KW"/>
</dbReference>
<reference evidence="8 9" key="1">
    <citation type="submission" date="2018-04" db="EMBL/GenBank/DDBJ databases">
        <title>WGS assembly of Panicum hallii var. hallii HAL2.</title>
        <authorList>
            <person name="Lovell J."/>
            <person name="Jenkins J."/>
            <person name="Lowry D."/>
            <person name="Mamidi S."/>
            <person name="Sreedasyam A."/>
            <person name="Weng X."/>
            <person name="Barry K."/>
            <person name="Bonette J."/>
            <person name="Campitelli B."/>
            <person name="Daum C."/>
            <person name="Gordon S."/>
            <person name="Gould B."/>
            <person name="Lipzen A."/>
            <person name="MacQueen A."/>
            <person name="Palacio-Mejia J."/>
            <person name="Plott C."/>
            <person name="Shakirov E."/>
            <person name="Shu S."/>
            <person name="Yoshinaga Y."/>
            <person name="Zane M."/>
            <person name="Rokhsar D."/>
            <person name="Grimwood J."/>
            <person name="Schmutz J."/>
            <person name="Juenger T."/>
        </authorList>
    </citation>
    <scope>NUCLEOTIDE SEQUENCE [LARGE SCALE GENOMIC DNA]</scope>
    <source>
        <strain evidence="9">cv. HAL2</strain>
    </source>
</reference>
<evidence type="ECO:0000256" key="2">
    <source>
        <dbReference type="ARBA" id="ARBA00023015"/>
    </source>
</evidence>
<dbReference type="Gramene" id="PUZ43845">
    <property type="protein sequence ID" value="PUZ43845"/>
    <property type="gene ID" value="GQ55_8G040000"/>
</dbReference>
<dbReference type="GO" id="GO:0005634">
    <property type="term" value="C:nucleus"/>
    <property type="evidence" value="ECO:0007669"/>
    <property type="project" value="UniProtKB-SubCell"/>
</dbReference>
<dbReference type="Pfam" id="PF00847">
    <property type="entry name" value="AP2"/>
    <property type="match status" value="1"/>
</dbReference>
<dbReference type="PROSITE" id="PS51032">
    <property type="entry name" value="AP2_ERF"/>
    <property type="match status" value="1"/>
</dbReference>
<dbReference type="PANTHER" id="PTHR31190">
    <property type="entry name" value="DNA-BINDING DOMAIN"/>
    <property type="match status" value="1"/>
</dbReference>
<feature type="region of interest" description="Disordered" evidence="6">
    <location>
        <begin position="61"/>
        <end position="111"/>
    </location>
</feature>
<evidence type="ECO:0000256" key="5">
    <source>
        <dbReference type="ARBA" id="ARBA00023242"/>
    </source>
</evidence>
<name>A0A2T7CKH0_9POAL</name>
<feature type="compositionally biased region" description="Low complexity" evidence="6">
    <location>
        <begin position="67"/>
        <end position="95"/>
    </location>
</feature>
<dbReference type="InterPro" id="IPR001471">
    <property type="entry name" value="AP2/ERF_dom"/>
</dbReference>